<sequence length="217" mass="24556">MECTHYILDRQALRRWFETAGSWYMSGIFTVPWAYNTCCLGFEALSHGPLFFFAVGLAHYIVLFVTLYQRLPTNETVIPKDLHPVFFLFVAAPSVASMAWAKIQGSFDYSSRIAYFIALFLYLSLVVRVNFFRGFKFSMAWWVYTFPMTGAASVTIRYSNEVTNVVTKALAVTLSLIATITVIALFITTILHGLVLGNLFPNDIAIAISDRKPKQIM</sequence>
<dbReference type="InterPro" id="IPR004695">
    <property type="entry name" value="SLAC1/Mae1/Ssu1/TehA"/>
</dbReference>
<name>A0ABM1LNC7_PRUMU</name>
<dbReference type="GeneID" id="107880891"/>
<keyword evidence="5" id="KW-1003">Cell membrane</keyword>
<feature type="transmembrane region" description="Helical" evidence="10">
    <location>
        <begin position="49"/>
        <end position="70"/>
    </location>
</feature>
<dbReference type="RefSeq" id="XP_016648904.1">
    <property type="nucleotide sequence ID" value="XM_016793418.1"/>
</dbReference>
<dbReference type="PANTHER" id="PTHR31269:SF2">
    <property type="entry name" value="S-TYPE ANION CHANNEL SLAH3"/>
    <property type="match status" value="1"/>
</dbReference>
<dbReference type="Proteomes" id="UP000694861">
    <property type="component" value="Linkage group LG4"/>
</dbReference>
<keyword evidence="8" id="KW-0406">Ion transport</keyword>
<gene>
    <name evidence="12" type="primary">LOC107880891</name>
</gene>
<evidence type="ECO:0000256" key="2">
    <source>
        <dbReference type="ARBA" id="ARBA00004236"/>
    </source>
</evidence>
<evidence type="ECO:0000256" key="10">
    <source>
        <dbReference type="SAM" id="Phobius"/>
    </source>
</evidence>
<evidence type="ECO:0000256" key="4">
    <source>
        <dbReference type="ARBA" id="ARBA00022448"/>
    </source>
</evidence>
<feature type="transmembrane region" description="Helical" evidence="10">
    <location>
        <begin position="113"/>
        <end position="133"/>
    </location>
</feature>
<feature type="transmembrane region" description="Helical" evidence="10">
    <location>
        <begin position="170"/>
        <end position="191"/>
    </location>
</feature>
<keyword evidence="9 10" id="KW-0472">Membrane</keyword>
<evidence type="ECO:0000256" key="9">
    <source>
        <dbReference type="ARBA" id="ARBA00023136"/>
    </source>
</evidence>
<keyword evidence="4" id="KW-0813">Transport</keyword>
<feature type="transmembrane region" description="Helical" evidence="10">
    <location>
        <begin position="82"/>
        <end position="101"/>
    </location>
</feature>
<dbReference type="Gene3D" id="1.50.10.150">
    <property type="entry name" value="Voltage-dependent anion channel"/>
    <property type="match status" value="1"/>
</dbReference>
<evidence type="ECO:0000256" key="7">
    <source>
        <dbReference type="ARBA" id="ARBA00022989"/>
    </source>
</evidence>
<keyword evidence="7 10" id="KW-1133">Transmembrane helix</keyword>
<dbReference type="InterPro" id="IPR038665">
    <property type="entry name" value="Voltage-dep_anion_channel_sf"/>
</dbReference>
<proteinExistence type="inferred from homology"/>
<evidence type="ECO:0000256" key="6">
    <source>
        <dbReference type="ARBA" id="ARBA00022692"/>
    </source>
</evidence>
<evidence type="ECO:0000313" key="11">
    <source>
        <dbReference type="Proteomes" id="UP000694861"/>
    </source>
</evidence>
<keyword evidence="6 10" id="KW-0812">Transmembrane</keyword>
<accession>A0ABM1LNC7</accession>
<feature type="transmembrane region" description="Helical" evidence="10">
    <location>
        <begin position="23"/>
        <end position="42"/>
    </location>
</feature>
<evidence type="ECO:0000256" key="5">
    <source>
        <dbReference type="ARBA" id="ARBA00022475"/>
    </source>
</evidence>
<feature type="transmembrane region" description="Helical" evidence="10">
    <location>
        <begin position="139"/>
        <end position="158"/>
    </location>
</feature>
<protein>
    <submittedName>
        <fullName evidence="12">S-type anion channel SLAH3-like</fullName>
    </submittedName>
</protein>
<dbReference type="Pfam" id="PF03595">
    <property type="entry name" value="SLAC1"/>
    <property type="match status" value="1"/>
</dbReference>
<dbReference type="InterPro" id="IPR030183">
    <property type="entry name" value="SLAC/SLAH"/>
</dbReference>
<evidence type="ECO:0000256" key="3">
    <source>
        <dbReference type="ARBA" id="ARBA00007808"/>
    </source>
</evidence>
<comment type="subcellular location">
    <subcellularLocation>
        <location evidence="2">Cell membrane</location>
    </subcellularLocation>
    <subcellularLocation>
        <location evidence="1">Endomembrane system</location>
        <topology evidence="1">Multi-pass membrane protein</topology>
    </subcellularLocation>
</comment>
<comment type="similarity">
    <text evidence="3">Belongs to the SLAC1 S-type anion channel family.</text>
</comment>
<evidence type="ECO:0000256" key="1">
    <source>
        <dbReference type="ARBA" id="ARBA00004127"/>
    </source>
</evidence>
<dbReference type="PANTHER" id="PTHR31269">
    <property type="entry name" value="S-TYPE ANION CHANNEL SLAH3"/>
    <property type="match status" value="1"/>
</dbReference>
<organism evidence="11 12">
    <name type="scientific">Prunus mume</name>
    <name type="common">Japanese apricot</name>
    <name type="synonym">Armeniaca mume</name>
    <dbReference type="NCBI Taxonomy" id="102107"/>
    <lineage>
        <taxon>Eukaryota</taxon>
        <taxon>Viridiplantae</taxon>
        <taxon>Streptophyta</taxon>
        <taxon>Embryophyta</taxon>
        <taxon>Tracheophyta</taxon>
        <taxon>Spermatophyta</taxon>
        <taxon>Magnoliopsida</taxon>
        <taxon>eudicotyledons</taxon>
        <taxon>Gunneridae</taxon>
        <taxon>Pentapetalae</taxon>
        <taxon>rosids</taxon>
        <taxon>fabids</taxon>
        <taxon>Rosales</taxon>
        <taxon>Rosaceae</taxon>
        <taxon>Amygdaloideae</taxon>
        <taxon>Amygdaleae</taxon>
        <taxon>Prunus</taxon>
    </lineage>
</organism>
<keyword evidence="11" id="KW-1185">Reference proteome</keyword>
<evidence type="ECO:0000313" key="12">
    <source>
        <dbReference type="RefSeq" id="XP_016648904.1"/>
    </source>
</evidence>
<reference evidence="11" key="1">
    <citation type="journal article" date="2012" name="Nat. Commun.">
        <title>The genome of Prunus mume.</title>
        <authorList>
            <person name="Zhang Q."/>
            <person name="Chen W."/>
            <person name="Sun L."/>
            <person name="Zhao F."/>
            <person name="Huang B."/>
            <person name="Yang W."/>
            <person name="Tao Y."/>
            <person name="Wang J."/>
            <person name="Yuan Z."/>
            <person name="Fan G."/>
            <person name="Xing Z."/>
            <person name="Han C."/>
            <person name="Pan H."/>
            <person name="Zhong X."/>
            <person name="Shi W."/>
            <person name="Liang X."/>
            <person name="Du D."/>
            <person name="Sun F."/>
            <person name="Xu Z."/>
            <person name="Hao R."/>
            <person name="Lv T."/>
            <person name="Lv Y."/>
            <person name="Zheng Z."/>
            <person name="Sun M."/>
            <person name="Luo L."/>
            <person name="Cai M."/>
            <person name="Gao Y."/>
            <person name="Wang J."/>
            <person name="Yin Y."/>
            <person name="Xu X."/>
            <person name="Cheng T."/>
            <person name="Wang J."/>
        </authorList>
    </citation>
    <scope>NUCLEOTIDE SEQUENCE [LARGE SCALE GENOMIC DNA]</scope>
</reference>
<reference evidence="12" key="2">
    <citation type="submission" date="2025-08" db="UniProtKB">
        <authorList>
            <consortium name="RefSeq"/>
        </authorList>
    </citation>
    <scope>IDENTIFICATION</scope>
</reference>
<evidence type="ECO:0000256" key="8">
    <source>
        <dbReference type="ARBA" id="ARBA00023065"/>
    </source>
</evidence>